<accession>A0A5C6TX58</accession>
<evidence type="ECO:0000313" key="2">
    <source>
        <dbReference type="EMBL" id="TXC64957.1"/>
    </source>
</evidence>
<dbReference type="InterPro" id="IPR013216">
    <property type="entry name" value="Methyltransf_11"/>
</dbReference>
<organism evidence="2 3">
    <name type="scientific">Allosphingosinicella ginsenosidimutans</name>
    <dbReference type="NCBI Taxonomy" id="1176539"/>
    <lineage>
        <taxon>Bacteria</taxon>
        <taxon>Pseudomonadati</taxon>
        <taxon>Pseudomonadota</taxon>
        <taxon>Alphaproteobacteria</taxon>
        <taxon>Sphingomonadales</taxon>
        <taxon>Sphingomonadaceae</taxon>
        <taxon>Allosphingosinicella</taxon>
    </lineage>
</organism>
<sequence>MTVVNLGADERQEANVRVVEGNACALPFDDNSFDVVHSNSVIEHVGHWREMEMMAREVRRLAPNYFVQTPNIWFPIEPHFKLPFVHWLPEQTRAALVQAAGRSKKFADAGEATQYVQRISLLSAAQVRCLFPDARIWRERVLGVTKSLVAERFEGPGLSRAPNDNP</sequence>
<proteinExistence type="predicted"/>
<evidence type="ECO:0000313" key="3">
    <source>
        <dbReference type="Proteomes" id="UP000321249"/>
    </source>
</evidence>
<keyword evidence="2" id="KW-0489">Methyltransferase</keyword>
<feature type="domain" description="Methyltransferase type 11" evidence="1">
    <location>
        <begin position="11"/>
        <end position="61"/>
    </location>
</feature>
<reference evidence="2 3" key="1">
    <citation type="journal article" date="2015" name="J. Microbiol.">
        <title>Sphingosinicella ginsenosidimutans sp. nov., with ginsenoside converting activity.</title>
        <authorList>
            <person name="Kim J.K."/>
            <person name="Kang M.S."/>
            <person name="Park S.C."/>
            <person name="Kim K.M."/>
            <person name="Choi K."/>
            <person name="Yoon M.H."/>
            <person name="Im W.T."/>
        </authorList>
    </citation>
    <scope>NUCLEOTIDE SEQUENCE [LARGE SCALE GENOMIC DNA]</scope>
    <source>
        <strain evidence="2 3">BS-11</strain>
    </source>
</reference>
<keyword evidence="3" id="KW-1185">Reference proteome</keyword>
<evidence type="ECO:0000259" key="1">
    <source>
        <dbReference type="Pfam" id="PF08241"/>
    </source>
</evidence>
<dbReference type="OrthoDB" id="7260171at2"/>
<gene>
    <name evidence="2" type="ORF">FRZ32_06810</name>
</gene>
<keyword evidence="2" id="KW-0808">Transferase</keyword>
<dbReference type="Pfam" id="PF08241">
    <property type="entry name" value="Methyltransf_11"/>
    <property type="match status" value="1"/>
</dbReference>
<dbReference type="AlphaFoldDB" id="A0A5C6TX58"/>
<dbReference type="EMBL" id="VOQQ01000001">
    <property type="protein sequence ID" value="TXC64957.1"/>
    <property type="molecule type" value="Genomic_DNA"/>
</dbReference>
<dbReference type="GO" id="GO:0008757">
    <property type="term" value="F:S-adenosylmethionine-dependent methyltransferase activity"/>
    <property type="evidence" value="ECO:0007669"/>
    <property type="project" value="InterPro"/>
</dbReference>
<dbReference type="Proteomes" id="UP000321249">
    <property type="component" value="Unassembled WGS sequence"/>
</dbReference>
<comment type="caution">
    <text evidence="2">The sequence shown here is derived from an EMBL/GenBank/DDBJ whole genome shotgun (WGS) entry which is preliminary data.</text>
</comment>
<protein>
    <submittedName>
        <fullName evidence="2">Class I SAM-dependent methyltransferase</fullName>
    </submittedName>
</protein>
<dbReference type="InterPro" id="IPR029063">
    <property type="entry name" value="SAM-dependent_MTases_sf"/>
</dbReference>
<dbReference type="Gene3D" id="3.40.50.150">
    <property type="entry name" value="Vaccinia Virus protein VP39"/>
    <property type="match status" value="1"/>
</dbReference>
<name>A0A5C6TX58_9SPHN</name>
<dbReference type="GO" id="GO:0032259">
    <property type="term" value="P:methylation"/>
    <property type="evidence" value="ECO:0007669"/>
    <property type="project" value="UniProtKB-KW"/>
</dbReference>
<dbReference type="SUPFAM" id="SSF53335">
    <property type="entry name" value="S-adenosyl-L-methionine-dependent methyltransferases"/>
    <property type="match status" value="1"/>
</dbReference>